<dbReference type="GO" id="GO:0004869">
    <property type="term" value="F:cysteine-type endopeptidase inhibitor activity"/>
    <property type="evidence" value="ECO:0007669"/>
    <property type="project" value="UniProtKB-KW"/>
</dbReference>
<dbReference type="Gene3D" id="3.10.450.10">
    <property type="match status" value="1"/>
</dbReference>
<gene>
    <name evidence="5" type="ORF">AMTR_s00055p00160410</name>
</gene>
<keyword evidence="3" id="KW-0732">Signal</keyword>
<dbReference type="PANTHER" id="PTHR47364:SF2">
    <property type="entry name" value="CYSTEINE PROTEINASE INHIBITOR 5"/>
    <property type="match status" value="1"/>
</dbReference>
<dbReference type="OMA" id="WGHETVE"/>
<dbReference type="eggNOG" id="ENOG502S46Q">
    <property type="taxonomic scope" value="Eukaryota"/>
</dbReference>
<feature type="domain" description="Cystatin" evidence="4">
    <location>
        <begin position="31"/>
        <end position="117"/>
    </location>
</feature>
<dbReference type="SMART" id="SM00043">
    <property type="entry name" value="CY"/>
    <property type="match status" value="1"/>
</dbReference>
<feature type="signal peptide" evidence="3">
    <location>
        <begin position="1"/>
        <end position="24"/>
    </location>
</feature>
<dbReference type="CDD" id="cd00042">
    <property type="entry name" value="CY"/>
    <property type="match status" value="1"/>
</dbReference>
<dbReference type="PANTHER" id="PTHR47364">
    <property type="entry name" value="CYSTEINE PROTEINASE INHIBITOR 5"/>
    <property type="match status" value="1"/>
</dbReference>
<dbReference type="InterPro" id="IPR018073">
    <property type="entry name" value="Prot_inh_cystat_CS"/>
</dbReference>
<dbReference type="Pfam" id="PF16845">
    <property type="entry name" value="SQAPI"/>
    <property type="match status" value="1"/>
</dbReference>
<dbReference type="InterPro" id="IPR046350">
    <property type="entry name" value="Cystatin_sf"/>
</dbReference>
<dbReference type="InterPro" id="IPR000010">
    <property type="entry name" value="Cystatin_dom"/>
</dbReference>
<evidence type="ECO:0000256" key="3">
    <source>
        <dbReference type="SAM" id="SignalP"/>
    </source>
</evidence>
<dbReference type="PROSITE" id="PS00287">
    <property type="entry name" value="CYSTATIN"/>
    <property type="match status" value="1"/>
</dbReference>
<sequence length="119" mass="13329">MGTQQRFHFMLLLLPLLLLSPACSIDALNPPVLGGWKQISNVKGDTHVQYLANFAVSRTYTKLVLLSVLEAQVQTVSGLNYRMVIQAKDAECAKTYVAVVWEKPLQDTRNLVSFHRVLS</sequence>
<keyword evidence="1" id="KW-0646">Protease inhibitor</keyword>
<evidence type="ECO:0000313" key="5">
    <source>
        <dbReference type="EMBL" id="ERN18288.1"/>
    </source>
</evidence>
<keyword evidence="6" id="KW-1185">Reference proteome</keyword>
<feature type="chain" id="PRO_5036474666" description="Cystatin domain-containing protein" evidence="3">
    <location>
        <begin position="25"/>
        <end position="119"/>
    </location>
</feature>
<proteinExistence type="predicted"/>
<evidence type="ECO:0000256" key="1">
    <source>
        <dbReference type="ARBA" id="ARBA00022690"/>
    </source>
</evidence>
<dbReference type="AlphaFoldDB" id="U5DD00"/>
<name>U5DD00_AMBTC</name>
<keyword evidence="2" id="KW-0789">Thiol protease inhibitor</keyword>
<evidence type="ECO:0000259" key="4">
    <source>
        <dbReference type="SMART" id="SM00043"/>
    </source>
</evidence>
<organism evidence="5 6">
    <name type="scientific">Amborella trichopoda</name>
    <dbReference type="NCBI Taxonomy" id="13333"/>
    <lineage>
        <taxon>Eukaryota</taxon>
        <taxon>Viridiplantae</taxon>
        <taxon>Streptophyta</taxon>
        <taxon>Embryophyta</taxon>
        <taxon>Tracheophyta</taxon>
        <taxon>Spermatophyta</taxon>
        <taxon>Magnoliopsida</taxon>
        <taxon>Amborellales</taxon>
        <taxon>Amborellaceae</taxon>
        <taxon>Amborella</taxon>
    </lineage>
</organism>
<reference evidence="6" key="1">
    <citation type="journal article" date="2013" name="Science">
        <title>The Amborella genome and the evolution of flowering plants.</title>
        <authorList>
            <consortium name="Amborella Genome Project"/>
        </authorList>
    </citation>
    <scope>NUCLEOTIDE SEQUENCE [LARGE SCALE GENOMIC DNA]</scope>
</reference>
<evidence type="ECO:0000256" key="2">
    <source>
        <dbReference type="ARBA" id="ARBA00022704"/>
    </source>
</evidence>
<evidence type="ECO:0000313" key="6">
    <source>
        <dbReference type="Proteomes" id="UP000017836"/>
    </source>
</evidence>
<dbReference type="Gramene" id="ERN18288">
    <property type="protein sequence ID" value="ERN18288"/>
    <property type="gene ID" value="AMTR_s00055p00160410"/>
</dbReference>
<dbReference type="HOGENOM" id="CLU_113093_5_0_1"/>
<dbReference type="Proteomes" id="UP000017836">
    <property type="component" value="Unassembled WGS sequence"/>
</dbReference>
<accession>U5DD00</accession>
<protein>
    <recommendedName>
        <fullName evidence="4">Cystatin domain-containing protein</fullName>
    </recommendedName>
</protein>
<dbReference type="EMBL" id="KI392237">
    <property type="protein sequence ID" value="ERN18288.1"/>
    <property type="molecule type" value="Genomic_DNA"/>
</dbReference>
<dbReference type="SUPFAM" id="SSF54403">
    <property type="entry name" value="Cystatin/monellin"/>
    <property type="match status" value="1"/>
</dbReference>